<dbReference type="InterPro" id="IPR036691">
    <property type="entry name" value="Endo/exonu/phosph_ase_sf"/>
</dbReference>
<protein>
    <recommendedName>
        <fullName evidence="1">Endonuclease/exonuclease/phosphatase domain-containing protein</fullName>
    </recommendedName>
</protein>
<dbReference type="InterPro" id="IPR005135">
    <property type="entry name" value="Endo/exonuclease/phosphatase"/>
</dbReference>
<accession>A0A8T0PY90</accession>
<dbReference type="SUPFAM" id="SSF56219">
    <property type="entry name" value="DNase I-like"/>
    <property type="match status" value="1"/>
</dbReference>
<reference evidence="2" key="1">
    <citation type="submission" date="2020-05" db="EMBL/GenBank/DDBJ databases">
        <title>WGS assembly of Panicum virgatum.</title>
        <authorList>
            <person name="Lovell J.T."/>
            <person name="Jenkins J."/>
            <person name="Shu S."/>
            <person name="Juenger T.E."/>
            <person name="Schmutz J."/>
        </authorList>
    </citation>
    <scope>NUCLEOTIDE SEQUENCE</scope>
    <source>
        <strain evidence="2">AP13</strain>
    </source>
</reference>
<dbReference type="Proteomes" id="UP000823388">
    <property type="component" value="Chromosome 7N"/>
</dbReference>
<comment type="caution">
    <text evidence="2">The sequence shown here is derived from an EMBL/GenBank/DDBJ whole genome shotgun (WGS) entry which is preliminary data.</text>
</comment>
<dbReference type="Gene3D" id="3.60.10.10">
    <property type="entry name" value="Endonuclease/exonuclease/phosphatase"/>
    <property type="match status" value="1"/>
</dbReference>
<evidence type="ECO:0000313" key="3">
    <source>
        <dbReference type="Proteomes" id="UP000823388"/>
    </source>
</evidence>
<dbReference type="PANTHER" id="PTHR35218:SF11">
    <property type="entry name" value="ENDONUCLEASE_EXONUCLEASE_PHOSPHATASE DOMAIN-CONTAINING PROTEIN"/>
    <property type="match status" value="1"/>
</dbReference>
<organism evidence="2 3">
    <name type="scientific">Panicum virgatum</name>
    <name type="common">Blackwell switchgrass</name>
    <dbReference type="NCBI Taxonomy" id="38727"/>
    <lineage>
        <taxon>Eukaryota</taxon>
        <taxon>Viridiplantae</taxon>
        <taxon>Streptophyta</taxon>
        <taxon>Embryophyta</taxon>
        <taxon>Tracheophyta</taxon>
        <taxon>Spermatophyta</taxon>
        <taxon>Magnoliopsida</taxon>
        <taxon>Liliopsida</taxon>
        <taxon>Poales</taxon>
        <taxon>Poaceae</taxon>
        <taxon>PACMAD clade</taxon>
        <taxon>Panicoideae</taxon>
        <taxon>Panicodae</taxon>
        <taxon>Paniceae</taxon>
        <taxon>Panicinae</taxon>
        <taxon>Panicum</taxon>
        <taxon>Panicum sect. Hiantes</taxon>
    </lineage>
</organism>
<evidence type="ECO:0000313" key="2">
    <source>
        <dbReference type="EMBL" id="KAG2565858.1"/>
    </source>
</evidence>
<sequence length="242" mass="27443">MSCLSWNCRGLGNAATVKELRELAKRFAPSVLCVLETQVHKARVEGLKSTLGYDNAFVVSSSDRSGGLGIFWNNTIKVEILPYSQYHIDVSVTEAVGDPWRLTCVYGEAQTSERFKTWNMLKHIKSSNALPWVCIGDFNEVLHQSEHEGVQERSYGQIQGFQEMVDVCGLYDLGFEGRRWTFEKKVTGEVIAECVLIVLWLLRCGTPSFRLPLCATWQLQLRITAPYCWKPCGNRMKNFPHG</sequence>
<dbReference type="Pfam" id="PF03372">
    <property type="entry name" value="Exo_endo_phos"/>
    <property type="match status" value="1"/>
</dbReference>
<dbReference type="EMBL" id="CM029050">
    <property type="protein sequence ID" value="KAG2565858.1"/>
    <property type="molecule type" value="Genomic_DNA"/>
</dbReference>
<proteinExistence type="predicted"/>
<dbReference type="GO" id="GO:0003824">
    <property type="term" value="F:catalytic activity"/>
    <property type="evidence" value="ECO:0007669"/>
    <property type="project" value="InterPro"/>
</dbReference>
<gene>
    <name evidence="2" type="ORF">PVAP13_7NG143617</name>
</gene>
<evidence type="ECO:0000259" key="1">
    <source>
        <dbReference type="Pfam" id="PF03372"/>
    </source>
</evidence>
<name>A0A8T0PY90_PANVG</name>
<keyword evidence="3" id="KW-1185">Reference proteome</keyword>
<dbReference type="AlphaFoldDB" id="A0A8T0PY90"/>
<feature type="domain" description="Endonuclease/exonuclease/phosphatase" evidence="1">
    <location>
        <begin position="4"/>
        <end position="166"/>
    </location>
</feature>
<dbReference type="PANTHER" id="PTHR35218">
    <property type="entry name" value="RNASE H DOMAIN-CONTAINING PROTEIN"/>
    <property type="match status" value="1"/>
</dbReference>